<dbReference type="InterPro" id="IPR004839">
    <property type="entry name" value="Aminotransferase_I/II_large"/>
</dbReference>
<dbReference type="Proteomes" id="UP001165060">
    <property type="component" value="Unassembled WGS sequence"/>
</dbReference>
<dbReference type="Gene3D" id="3.40.640.10">
    <property type="entry name" value="Type I PLP-dependent aspartate aminotransferase-like (Major domain)"/>
    <property type="match status" value="2"/>
</dbReference>
<evidence type="ECO:0000256" key="1">
    <source>
        <dbReference type="ARBA" id="ARBA00001933"/>
    </source>
</evidence>
<dbReference type="InterPro" id="IPR015422">
    <property type="entry name" value="PyrdxlP-dep_Trfase_small"/>
</dbReference>
<protein>
    <recommendedName>
        <fullName evidence="6">Glycosyl transferase CAP10 domain-containing protein</fullName>
    </recommendedName>
</protein>
<organism evidence="7 8">
    <name type="scientific">Tetraparma gracilis</name>
    <dbReference type="NCBI Taxonomy" id="2962635"/>
    <lineage>
        <taxon>Eukaryota</taxon>
        <taxon>Sar</taxon>
        <taxon>Stramenopiles</taxon>
        <taxon>Ochrophyta</taxon>
        <taxon>Bolidophyceae</taxon>
        <taxon>Parmales</taxon>
        <taxon>Triparmaceae</taxon>
        <taxon>Tetraparma</taxon>
    </lineage>
</organism>
<reference evidence="7 8" key="1">
    <citation type="journal article" date="2023" name="Commun. Biol.">
        <title>Genome analysis of Parmales, the sister group of diatoms, reveals the evolutionary specialization of diatoms from phago-mixotrophs to photoautotrophs.</title>
        <authorList>
            <person name="Ban H."/>
            <person name="Sato S."/>
            <person name="Yoshikawa S."/>
            <person name="Yamada K."/>
            <person name="Nakamura Y."/>
            <person name="Ichinomiya M."/>
            <person name="Sato N."/>
            <person name="Blanc-Mathieu R."/>
            <person name="Endo H."/>
            <person name="Kuwata A."/>
            <person name="Ogata H."/>
        </authorList>
    </citation>
    <scope>NUCLEOTIDE SEQUENCE [LARGE SCALE GENOMIC DNA]</scope>
</reference>
<evidence type="ECO:0000313" key="7">
    <source>
        <dbReference type="EMBL" id="GMI20808.1"/>
    </source>
</evidence>
<keyword evidence="8" id="KW-1185">Reference proteome</keyword>
<evidence type="ECO:0000256" key="4">
    <source>
        <dbReference type="ARBA" id="ARBA00022679"/>
    </source>
</evidence>
<name>A0ABQ6M751_9STRA</name>
<evidence type="ECO:0000256" key="5">
    <source>
        <dbReference type="ARBA" id="ARBA00022898"/>
    </source>
</evidence>
<dbReference type="SUPFAM" id="SSF53383">
    <property type="entry name" value="PLP-dependent transferases"/>
    <property type="match status" value="1"/>
</dbReference>
<dbReference type="InterPro" id="IPR015421">
    <property type="entry name" value="PyrdxlP-dep_Trfase_major"/>
</dbReference>
<sequence>MAFCASTDLSDPDCASAIAAAKENTRERLSLTFDTLVSYLESNPRHTSECVVVSTAASSVSVFSPNEHLYELDKWWRSRRRLSVVDMLISISASIDLPATSFIFCPGDYLGPQYRAGGDFYPPSYMNPSDADLPPHSGAPLPPIFAPFTCHNTNAIPLPVFSTRGGKEPLFGAHDEFAAKMSVGLNASVNKAVFRGGVAGKTCWPGYGPVRLPAESECGRRKLLMIGAHHPHLADFNFTSNNTIPLNQQGKYAANVIIEGHSGWSDRLRYVMHSGSAVVKQESYCGEWFEAVMRPWEHYAPVDHLLVNLPRTLEALLGGKGGARERILEGQKYFAAEMLSQEGVAAYVVEVLRLYEEAWGMLSNLSVSGGSKIAPTAAEPVTPPSDQASCLIAYPPHGVYETLFAFLSATGVHLGGEGTRAWAQGSPMVTPFPGGPPQITSIEFSEDILKYPKPTGEMVLLEAIVKYYNTMYGSNLTTDNVMVFPGGRAAFYVTLAHLRDGVTTLLEETEYPPYLDALVNLNRPYEVVQSNFMSDAPESAIAHVPDIDQTDVFVTNAVTKGLQAPGLRVGWVVASKKNIQQLRNYSTVAMGGCSRPSQLIAAKMLDMERVGKVREACAKHYSAQRERYLEGLEKLGIECRKFTGQGGFYVWGKLPNGLKCYDFNRRLFEHKAAILPGADCDMLRATRGKVGTEHENFIRFSFGASPLDSFDDDMRVIAECLR</sequence>
<dbReference type="Pfam" id="PF05686">
    <property type="entry name" value="Glyco_transf_90"/>
    <property type="match status" value="1"/>
</dbReference>
<comment type="caution">
    <text evidence="7">The sequence shown here is derived from an EMBL/GenBank/DDBJ whole genome shotgun (WGS) entry which is preliminary data.</text>
</comment>
<dbReference type="EMBL" id="BRYB01000027">
    <property type="protein sequence ID" value="GMI20808.1"/>
    <property type="molecule type" value="Genomic_DNA"/>
</dbReference>
<evidence type="ECO:0000313" key="8">
    <source>
        <dbReference type="Proteomes" id="UP001165060"/>
    </source>
</evidence>
<dbReference type="CDD" id="cd00609">
    <property type="entry name" value="AAT_like"/>
    <property type="match status" value="1"/>
</dbReference>
<dbReference type="InterPro" id="IPR050596">
    <property type="entry name" value="AspAT/PAT-like"/>
</dbReference>
<dbReference type="InterPro" id="IPR015424">
    <property type="entry name" value="PyrdxlP-dep_Trfase"/>
</dbReference>
<keyword evidence="4" id="KW-0808">Transferase</keyword>
<dbReference type="PANTHER" id="PTHR46383:SF1">
    <property type="entry name" value="ASPARTATE AMINOTRANSFERASE"/>
    <property type="match status" value="1"/>
</dbReference>
<keyword evidence="5" id="KW-0663">Pyridoxal phosphate</keyword>
<dbReference type="PANTHER" id="PTHR46383">
    <property type="entry name" value="ASPARTATE AMINOTRANSFERASE"/>
    <property type="match status" value="1"/>
</dbReference>
<dbReference type="InterPro" id="IPR006598">
    <property type="entry name" value="CAP10"/>
</dbReference>
<feature type="domain" description="Glycosyl transferase CAP10" evidence="6">
    <location>
        <begin position="140"/>
        <end position="356"/>
    </location>
</feature>
<comment type="similarity">
    <text evidence="2">Belongs to the class-I pyridoxal-phosphate-dependent aminotransferase family.</text>
</comment>
<evidence type="ECO:0000256" key="2">
    <source>
        <dbReference type="ARBA" id="ARBA00007441"/>
    </source>
</evidence>
<proteinExistence type="inferred from homology"/>
<evidence type="ECO:0000259" key="6">
    <source>
        <dbReference type="SMART" id="SM00672"/>
    </source>
</evidence>
<dbReference type="SMART" id="SM00672">
    <property type="entry name" value="CAP10"/>
    <property type="match status" value="1"/>
</dbReference>
<keyword evidence="3" id="KW-0032">Aminotransferase</keyword>
<accession>A0ABQ6M751</accession>
<comment type="cofactor">
    <cofactor evidence="1">
        <name>pyridoxal 5'-phosphate</name>
        <dbReference type="ChEBI" id="CHEBI:597326"/>
    </cofactor>
</comment>
<dbReference type="Gene3D" id="3.90.1150.10">
    <property type="entry name" value="Aspartate Aminotransferase, domain 1"/>
    <property type="match status" value="1"/>
</dbReference>
<gene>
    <name evidence="7" type="ORF">TeGR_g5472</name>
</gene>
<dbReference type="Pfam" id="PF00155">
    <property type="entry name" value="Aminotran_1_2"/>
    <property type="match status" value="1"/>
</dbReference>
<evidence type="ECO:0000256" key="3">
    <source>
        <dbReference type="ARBA" id="ARBA00022576"/>
    </source>
</evidence>